<dbReference type="Proteomes" id="UP001500957">
    <property type="component" value="Unassembled WGS sequence"/>
</dbReference>
<name>A0ABP3SK00_9ACTN</name>
<dbReference type="InterPro" id="IPR014729">
    <property type="entry name" value="Rossmann-like_a/b/a_fold"/>
</dbReference>
<dbReference type="PRINTS" id="PR00983">
    <property type="entry name" value="TRNASYNTHCYS"/>
</dbReference>
<dbReference type="InterPro" id="IPR032678">
    <property type="entry name" value="tRNA-synt_1_cat_dom"/>
</dbReference>
<proteinExistence type="predicted"/>
<comment type="subunit">
    <text evidence="1">Monomer.</text>
</comment>
<evidence type="ECO:0000313" key="6">
    <source>
        <dbReference type="EMBL" id="GAA0637145.1"/>
    </source>
</evidence>
<reference evidence="7" key="1">
    <citation type="journal article" date="2019" name="Int. J. Syst. Evol. Microbiol.">
        <title>The Global Catalogue of Microorganisms (GCM) 10K type strain sequencing project: providing services to taxonomists for standard genome sequencing and annotation.</title>
        <authorList>
            <consortium name="The Broad Institute Genomics Platform"/>
            <consortium name="The Broad Institute Genome Sequencing Center for Infectious Disease"/>
            <person name="Wu L."/>
            <person name="Ma J."/>
        </authorList>
    </citation>
    <scope>NUCLEOTIDE SEQUENCE [LARGE SCALE GENOMIC DNA]</scope>
    <source>
        <strain evidence="7">JCM 10671</strain>
    </source>
</reference>
<dbReference type="PANTHER" id="PTHR10890">
    <property type="entry name" value="CYSTEINYL-TRNA SYNTHETASE"/>
    <property type="match status" value="1"/>
</dbReference>
<evidence type="ECO:0000256" key="4">
    <source>
        <dbReference type="ARBA" id="ARBA00022840"/>
    </source>
</evidence>
<evidence type="ECO:0000313" key="7">
    <source>
        <dbReference type="Proteomes" id="UP001500957"/>
    </source>
</evidence>
<comment type="caution">
    <text evidence="6">The sequence shown here is derived from an EMBL/GenBank/DDBJ whole genome shotgun (WGS) entry which is preliminary data.</text>
</comment>
<protein>
    <submittedName>
        <fullName evidence="6">Cysteine--tRNA ligase</fullName>
    </submittedName>
</protein>
<dbReference type="SUPFAM" id="SSF52374">
    <property type="entry name" value="Nucleotidylyl transferase"/>
    <property type="match status" value="1"/>
</dbReference>
<dbReference type="PANTHER" id="PTHR10890:SF3">
    <property type="entry name" value="CYSTEINE--TRNA LIGASE, CYTOPLASMIC"/>
    <property type="match status" value="1"/>
</dbReference>
<keyword evidence="7" id="KW-1185">Reference proteome</keyword>
<accession>A0ABP3SK00</accession>
<dbReference type="EMBL" id="BAAAHE010000052">
    <property type="protein sequence ID" value="GAA0637145.1"/>
    <property type="molecule type" value="Genomic_DNA"/>
</dbReference>
<keyword evidence="3" id="KW-0547">Nucleotide-binding</keyword>
<dbReference type="GO" id="GO:0016874">
    <property type="term" value="F:ligase activity"/>
    <property type="evidence" value="ECO:0007669"/>
    <property type="project" value="UniProtKB-KW"/>
</dbReference>
<sequence>MAGITRLGSGVVGMAGRTAIPPQPVDRVLRLGGVRLPMLSPGRLYVCGITPYDVTHLGHAATFVWADVCATVMGLTGIDVEVCRNVTDVDDVLTAAAATRGRNYDEFALSQQFLFEQDMAALRVAKPTYDPRARHHVAHVIALAAALLHNKKAYHREGFVYFRGAHVPEEFGIDREQAVTLFREFGNDPDAPLKDDPFDVAVWRPSDENHPAWPSPWGWGRPGWHAECTAMAHAHLGPGFDVLAGGADLVFPHHAYQIAIGEAASRIGHMARGRLAVGTVNIHGEKMAKSTGNLVLVADLLSKYRAAGIRLYLLDRPWANPWEFSHDDLAAADARLDQLYSAAGRPGGNGSAGEAAIAALLDDLDVPSALNIAEEAGGEAARMVLRTLRLDGGDS</sequence>
<dbReference type="Gene3D" id="3.40.50.620">
    <property type="entry name" value="HUPs"/>
    <property type="match status" value="1"/>
</dbReference>
<dbReference type="InterPro" id="IPR024909">
    <property type="entry name" value="Cys-tRNA/MSH_ligase"/>
</dbReference>
<keyword evidence="4" id="KW-0067">ATP-binding</keyword>
<evidence type="ECO:0000259" key="5">
    <source>
        <dbReference type="Pfam" id="PF01406"/>
    </source>
</evidence>
<evidence type="ECO:0000256" key="3">
    <source>
        <dbReference type="ARBA" id="ARBA00022741"/>
    </source>
</evidence>
<gene>
    <name evidence="6" type="primary">cysS_2</name>
    <name evidence="6" type="ORF">GCM10009547_46830</name>
</gene>
<evidence type="ECO:0000256" key="1">
    <source>
        <dbReference type="ARBA" id="ARBA00011245"/>
    </source>
</evidence>
<feature type="domain" description="tRNA synthetases class I catalytic" evidence="5">
    <location>
        <begin position="44"/>
        <end position="332"/>
    </location>
</feature>
<evidence type="ECO:0000256" key="2">
    <source>
        <dbReference type="ARBA" id="ARBA00022598"/>
    </source>
</evidence>
<keyword evidence="2 6" id="KW-0436">Ligase</keyword>
<organism evidence="6 7">
    <name type="scientific">Sporichthya brevicatena</name>
    <dbReference type="NCBI Taxonomy" id="171442"/>
    <lineage>
        <taxon>Bacteria</taxon>
        <taxon>Bacillati</taxon>
        <taxon>Actinomycetota</taxon>
        <taxon>Actinomycetes</taxon>
        <taxon>Sporichthyales</taxon>
        <taxon>Sporichthyaceae</taxon>
        <taxon>Sporichthya</taxon>
    </lineage>
</organism>
<dbReference type="RefSeq" id="WP_344609401.1">
    <property type="nucleotide sequence ID" value="NZ_BAAAHE010000052.1"/>
</dbReference>
<dbReference type="Pfam" id="PF01406">
    <property type="entry name" value="tRNA-synt_1e"/>
    <property type="match status" value="1"/>
</dbReference>